<dbReference type="SMART" id="SM00181">
    <property type="entry name" value="EGF"/>
    <property type="match status" value="2"/>
</dbReference>
<gene>
    <name evidence="3" type="ORF">CAPTEDRAFT_189886</name>
</gene>
<dbReference type="EMBL" id="KB308863">
    <property type="protein sequence ID" value="ELT96312.1"/>
    <property type="molecule type" value="Genomic_DNA"/>
</dbReference>
<protein>
    <recommendedName>
        <fullName evidence="2">EGF-like domain-containing protein</fullName>
    </recommendedName>
</protein>
<keyword evidence="5" id="KW-1185">Reference proteome</keyword>
<keyword evidence="1" id="KW-1015">Disulfide bond</keyword>
<feature type="domain" description="EGF-like" evidence="2">
    <location>
        <begin position="308"/>
        <end position="345"/>
    </location>
</feature>
<organism evidence="3">
    <name type="scientific">Capitella teleta</name>
    <name type="common">Polychaete worm</name>
    <dbReference type="NCBI Taxonomy" id="283909"/>
    <lineage>
        <taxon>Eukaryota</taxon>
        <taxon>Metazoa</taxon>
        <taxon>Spiralia</taxon>
        <taxon>Lophotrochozoa</taxon>
        <taxon>Annelida</taxon>
        <taxon>Polychaeta</taxon>
        <taxon>Sedentaria</taxon>
        <taxon>Scolecida</taxon>
        <taxon>Capitellidae</taxon>
        <taxon>Capitella</taxon>
    </lineage>
</organism>
<dbReference type="SUPFAM" id="SSF57196">
    <property type="entry name" value="EGF/Laminin"/>
    <property type="match status" value="1"/>
</dbReference>
<dbReference type="Gene3D" id="2.10.25.10">
    <property type="entry name" value="Laminin"/>
    <property type="match status" value="2"/>
</dbReference>
<dbReference type="PANTHER" id="PTHR24033">
    <property type="entry name" value="EGF-LIKE DOMAIN-CONTAINING PROTEIN"/>
    <property type="match status" value="1"/>
</dbReference>
<dbReference type="EMBL" id="AMQN01011385">
    <property type="status" value="NOT_ANNOTATED_CDS"/>
    <property type="molecule type" value="Genomic_DNA"/>
</dbReference>
<dbReference type="PROSITE" id="PS50026">
    <property type="entry name" value="EGF_3"/>
    <property type="match status" value="1"/>
</dbReference>
<evidence type="ECO:0000313" key="5">
    <source>
        <dbReference type="Proteomes" id="UP000014760"/>
    </source>
</evidence>
<dbReference type="HOGENOM" id="CLU_757037_0_0_1"/>
<keyword evidence="1" id="KW-0245">EGF-like domain</keyword>
<dbReference type="PROSITE" id="PS00022">
    <property type="entry name" value="EGF_1"/>
    <property type="match status" value="1"/>
</dbReference>
<reference evidence="3 5" key="2">
    <citation type="journal article" date="2013" name="Nature">
        <title>Insights into bilaterian evolution from three spiralian genomes.</title>
        <authorList>
            <person name="Simakov O."/>
            <person name="Marletaz F."/>
            <person name="Cho S.J."/>
            <person name="Edsinger-Gonzales E."/>
            <person name="Havlak P."/>
            <person name="Hellsten U."/>
            <person name="Kuo D.H."/>
            <person name="Larsson T."/>
            <person name="Lv J."/>
            <person name="Arendt D."/>
            <person name="Savage R."/>
            <person name="Osoegawa K."/>
            <person name="de Jong P."/>
            <person name="Grimwood J."/>
            <person name="Chapman J.A."/>
            <person name="Shapiro H."/>
            <person name="Aerts A."/>
            <person name="Otillar R.P."/>
            <person name="Terry A.Y."/>
            <person name="Boore J.L."/>
            <person name="Grigoriev I.V."/>
            <person name="Lindberg D.R."/>
            <person name="Seaver E.C."/>
            <person name="Weisblat D.A."/>
            <person name="Putnam N.H."/>
            <person name="Rokhsar D.S."/>
        </authorList>
    </citation>
    <scope>NUCLEOTIDE SEQUENCE</scope>
    <source>
        <strain evidence="3 5">I ESC-2004</strain>
    </source>
</reference>
<sequence length="366" mass="40824">MATVAYLLSVQCEQEGEEEDVVEFEGDFDFNEPIELHSRPSFVATCDQSTTRSTKSPHIVIQLFLIAKRVSEKMISMNFGLALTVFAVALFTQGSGENSMTCYECENAKSPGLCRILGTPTICGGDGVSCQSRLTLTQYGPVMSQKCVSRASCSEEHVKNEIQCKGTGPICSYCCQEGNMCEVSLPENDPYEKNDGGRFQLKESHVAKHACLTCTDQPNLMDCMWKGRAEVCEKDEDTCETTLRRVEGKFLISRKMKYIGKIASWKKLWRRLMQYRRHDDREVQLGHEAEDDRYLCTCADGFSGKNCQFDACQPNPCLNGGMCSRGGTKGFKCTCTGDFAGEMCEELSHHALQMFRVSCLPFSFSG</sequence>
<dbReference type="EnsemblMetazoa" id="CapteT189886">
    <property type="protein sequence ID" value="CapteP189886"/>
    <property type="gene ID" value="CapteG189886"/>
</dbReference>
<reference evidence="5" key="1">
    <citation type="submission" date="2012-12" db="EMBL/GenBank/DDBJ databases">
        <authorList>
            <person name="Hellsten U."/>
            <person name="Grimwood J."/>
            <person name="Chapman J.A."/>
            <person name="Shapiro H."/>
            <person name="Aerts A."/>
            <person name="Otillar R.P."/>
            <person name="Terry A.Y."/>
            <person name="Boore J.L."/>
            <person name="Simakov O."/>
            <person name="Marletaz F."/>
            <person name="Cho S.-J."/>
            <person name="Edsinger-Gonzales E."/>
            <person name="Havlak P."/>
            <person name="Kuo D.-H."/>
            <person name="Larsson T."/>
            <person name="Lv J."/>
            <person name="Arendt D."/>
            <person name="Savage R."/>
            <person name="Osoegawa K."/>
            <person name="de Jong P."/>
            <person name="Lindberg D.R."/>
            <person name="Seaver E.C."/>
            <person name="Weisblat D.A."/>
            <person name="Putnam N.H."/>
            <person name="Grigoriev I.V."/>
            <person name="Rokhsar D.S."/>
        </authorList>
    </citation>
    <scope>NUCLEOTIDE SEQUENCE</scope>
    <source>
        <strain evidence="5">I ESC-2004</strain>
    </source>
</reference>
<reference evidence="4" key="3">
    <citation type="submission" date="2015-06" db="UniProtKB">
        <authorList>
            <consortium name="EnsemblMetazoa"/>
        </authorList>
    </citation>
    <scope>IDENTIFICATION</scope>
</reference>
<evidence type="ECO:0000259" key="2">
    <source>
        <dbReference type="PROSITE" id="PS50026"/>
    </source>
</evidence>
<dbReference type="PANTHER" id="PTHR24033:SF151">
    <property type="entry name" value="NOTCH 2"/>
    <property type="match status" value="1"/>
</dbReference>
<evidence type="ECO:0000256" key="1">
    <source>
        <dbReference type="PROSITE-ProRule" id="PRU00076"/>
    </source>
</evidence>
<dbReference type="STRING" id="283909.R7TRX3"/>
<dbReference type="EMBL" id="AMQN01011384">
    <property type="status" value="NOT_ANNOTATED_CDS"/>
    <property type="molecule type" value="Genomic_DNA"/>
</dbReference>
<evidence type="ECO:0000313" key="4">
    <source>
        <dbReference type="EnsemblMetazoa" id="CapteP189886"/>
    </source>
</evidence>
<proteinExistence type="predicted"/>
<dbReference type="InterPro" id="IPR000742">
    <property type="entry name" value="EGF"/>
</dbReference>
<accession>R7TRX3</accession>
<dbReference type="AlphaFoldDB" id="R7TRX3"/>
<evidence type="ECO:0000313" key="3">
    <source>
        <dbReference type="EMBL" id="ELT96312.1"/>
    </source>
</evidence>
<dbReference type="Proteomes" id="UP000014760">
    <property type="component" value="Unassembled WGS sequence"/>
</dbReference>
<feature type="disulfide bond" evidence="1">
    <location>
        <begin position="335"/>
        <end position="344"/>
    </location>
</feature>
<dbReference type="InterPro" id="IPR051830">
    <property type="entry name" value="NOTCH_homolog"/>
</dbReference>
<name>R7TRX3_CAPTE</name>
<comment type="caution">
    <text evidence="1">Lacks conserved residue(s) required for the propagation of feature annotation.</text>
</comment>